<keyword evidence="2" id="KW-0067">ATP-binding</keyword>
<evidence type="ECO:0000313" key="2">
    <source>
        <dbReference type="EMBL" id="URE08084.1"/>
    </source>
</evidence>
<proteinExistence type="predicted"/>
<keyword evidence="3" id="KW-1185">Reference proteome</keyword>
<keyword evidence="2" id="KW-0378">Hydrolase</keyword>
<dbReference type="AlphaFoldDB" id="A0A9E7G4A6"/>
<dbReference type="GO" id="GO:0004386">
    <property type="term" value="F:helicase activity"/>
    <property type="evidence" value="ECO:0007669"/>
    <property type="project" value="UniProtKB-KW"/>
</dbReference>
<gene>
    <name evidence="2" type="ORF">MUK42_35925</name>
</gene>
<evidence type="ECO:0000256" key="1">
    <source>
        <dbReference type="SAM" id="MobiDB-lite"/>
    </source>
</evidence>
<dbReference type="EMBL" id="CP097507">
    <property type="protein sequence ID" value="URE08084.1"/>
    <property type="molecule type" value="Genomic_DNA"/>
</dbReference>
<keyword evidence="2" id="KW-0347">Helicase</keyword>
<dbReference type="OrthoDB" id="10424629at2759"/>
<protein>
    <submittedName>
        <fullName evidence="2">Atp-dependent rna helicase</fullName>
    </submittedName>
</protein>
<reference evidence="2" key="1">
    <citation type="submission" date="2022-05" db="EMBL/GenBank/DDBJ databases">
        <title>The Musa troglodytarum L. genome provides insights into the mechanism of non-climacteric behaviour and enrichment of carotenoids.</title>
        <authorList>
            <person name="Wang J."/>
        </authorList>
    </citation>
    <scope>NUCLEOTIDE SEQUENCE</scope>
    <source>
        <tissue evidence="2">Leaf</tissue>
    </source>
</reference>
<keyword evidence="2" id="KW-0547">Nucleotide-binding</keyword>
<name>A0A9E7G4A6_9LILI</name>
<accession>A0A9E7G4A6</accession>
<organism evidence="2 3">
    <name type="scientific">Musa troglodytarum</name>
    <name type="common">fe'i banana</name>
    <dbReference type="NCBI Taxonomy" id="320322"/>
    <lineage>
        <taxon>Eukaryota</taxon>
        <taxon>Viridiplantae</taxon>
        <taxon>Streptophyta</taxon>
        <taxon>Embryophyta</taxon>
        <taxon>Tracheophyta</taxon>
        <taxon>Spermatophyta</taxon>
        <taxon>Magnoliopsida</taxon>
        <taxon>Liliopsida</taxon>
        <taxon>Zingiberales</taxon>
        <taxon>Musaceae</taxon>
        <taxon>Musa</taxon>
    </lineage>
</organism>
<evidence type="ECO:0000313" key="3">
    <source>
        <dbReference type="Proteomes" id="UP001055439"/>
    </source>
</evidence>
<feature type="compositionally biased region" description="Acidic residues" evidence="1">
    <location>
        <begin position="17"/>
        <end position="26"/>
    </location>
</feature>
<dbReference type="Proteomes" id="UP001055439">
    <property type="component" value="Chromosome 5"/>
</dbReference>
<sequence length="78" mass="9413">MVLSGPEGDDEFHREEENVEDDEIEEEHSLSTREIWMEDQHHYKKHDAKLSERMFTHVPILIEKIVPYRDHLNSTDIR</sequence>
<feature type="region of interest" description="Disordered" evidence="1">
    <location>
        <begin position="1"/>
        <end position="31"/>
    </location>
</feature>